<dbReference type="SUPFAM" id="SSF50998">
    <property type="entry name" value="Quinoprotein alcohol dehydrogenase-like"/>
    <property type="match status" value="1"/>
</dbReference>
<dbReference type="Pfam" id="PF13360">
    <property type="entry name" value="PQQ_2"/>
    <property type="match status" value="1"/>
</dbReference>
<dbReference type="EMBL" id="AP021861">
    <property type="protein sequence ID" value="BBO30488.1"/>
    <property type="molecule type" value="Genomic_DNA"/>
</dbReference>
<evidence type="ECO:0000256" key="1">
    <source>
        <dbReference type="SAM" id="MobiDB-lite"/>
    </source>
</evidence>
<reference evidence="4" key="1">
    <citation type="submission" date="2019-10" db="EMBL/GenBank/DDBJ databases">
        <title>Lacipirellula parvula gen. nov., sp. nov., representing a lineage of planctomycetes widespread in freshwater anoxic habitats, and description of the family Lacipirellulaceae.</title>
        <authorList>
            <person name="Dedysh S.N."/>
            <person name="Kulichevskaya I.S."/>
            <person name="Beletsky A.V."/>
            <person name="Rakitin A.L."/>
            <person name="Mardanov A.V."/>
            <person name="Ivanova A.A."/>
            <person name="Saltykova V.X."/>
            <person name="Rijpstra W.I.C."/>
            <person name="Sinninghe Damste J.S."/>
            <person name="Ravin N.V."/>
        </authorList>
    </citation>
    <scope>NUCLEOTIDE SEQUENCE [LARGE SCALE GENOMIC DNA]</scope>
    <source>
        <strain evidence="4">PX69</strain>
    </source>
</reference>
<dbReference type="InterPro" id="IPR011047">
    <property type="entry name" value="Quinoprotein_ADH-like_sf"/>
</dbReference>
<feature type="domain" description="Pyrrolo-quinoline quinone repeat" evidence="2">
    <location>
        <begin position="115"/>
        <end position="362"/>
    </location>
</feature>
<feature type="region of interest" description="Disordered" evidence="1">
    <location>
        <begin position="1"/>
        <end position="41"/>
    </location>
</feature>
<dbReference type="AlphaFoldDB" id="A0A5K7X1G2"/>
<feature type="compositionally biased region" description="Basic and acidic residues" evidence="1">
    <location>
        <begin position="1"/>
        <end position="12"/>
    </location>
</feature>
<dbReference type="PANTHER" id="PTHR34512:SF30">
    <property type="entry name" value="OUTER MEMBRANE PROTEIN ASSEMBLY FACTOR BAMB"/>
    <property type="match status" value="1"/>
</dbReference>
<dbReference type="InterPro" id="IPR015943">
    <property type="entry name" value="WD40/YVTN_repeat-like_dom_sf"/>
</dbReference>
<dbReference type="Proteomes" id="UP000326837">
    <property type="component" value="Chromosome"/>
</dbReference>
<protein>
    <recommendedName>
        <fullName evidence="2">Pyrrolo-quinoline quinone repeat domain-containing protein</fullName>
    </recommendedName>
</protein>
<dbReference type="Gene3D" id="2.130.10.10">
    <property type="entry name" value="YVTN repeat-like/Quinoprotein amine dehydrogenase"/>
    <property type="match status" value="2"/>
</dbReference>
<dbReference type="InterPro" id="IPR002372">
    <property type="entry name" value="PQQ_rpt_dom"/>
</dbReference>
<feature type="region of interest" description="Disordered" evidence="1">
    <location>
        <begin position="75"/>
        <end position="109"/>
    </location>
</feature>
<dbReference type="KEGG" id="lpav:PLANPX_0100"/>
<keyword evidence="4" id="KW-1185">Reference proteome</keyword>
<proteinExistence type="predicted"/>
<accession>A0A5K7X1G2</accession>
<evidence type="ECO:0000259" key="2">
    <source>
        <dbReference type="Pfam" id="PF13360"/>
    </source>
</evidence>
<organism evidence="3 4">
    <name type="scientific">Lacipirellula parvula</name>
    <dbReference type="NCBI Taxonomy" id="2650471"/>
    <lineage>
        <taxon>Bacteria</taxon>
        <taxon>Pseudomonadati</taxon>
        <taxon>Planctomycetota</taxon>
        <taxon>Planctomycetia</taxon>
        <taxon>Pirellulales</taxon>
        <taxon>Lacipirellulaceae</taxon>
        <taxon>Lacipirellula</taxon>
    </lineage>
</organism>
<dbReference type="PANTHER" id="PTHR34512">
    <property type="entry name" value="CELL SURFACE PROTEIN"/>
    <property type="match status" value="1"/>
</dbReference>
<feature type="compositionally biased region" description="Basic and acidic residues" evidence="1">
    <location>
        <begin position="77"/>
        <end position="86"/>
    </location>
</feature>
<evidence type="ECO:0000313" key="4">
    <source>
        <dbReference type="Proteomes" id="UP000326837"/>
    </source>
</evidence>
<evidence type="ECO:0000313" key="3">
    <source>
        <dbReference type="EMBL" id="BBO30488.1"/>
    </source>
</evidence>
<gene>
    <name evidence="3" type="ORF">PLANPX_0100</name>
</gene>
<dbReference type="InterPro" id="IPR018391">
    <property type="entry name" value="PQQ_b-propeller_rpt"/>
</dbReference>
<name>A0A5K7X1G2_9BACT</name>
<dbReference type="SMART" id="SM00564">
    <property type="entry name" value="PQQ"/>
    <property type="match status" value="5"/>
</dbReference>
<sequence length="442" mass="47365">MIAAAHAEDPPSEHWPQWRGPHANGFSSTANPPLEWSPESNIKWKTPIPGRGSASPIIWGDRLFLLTAVDTGVQPELQDRGDEPRGSLEPTASDAAPHADAPPEDADAEPNIHKFEVICLDRHTGDLLWQRTAREAAPHEGMHATNSYASGSAVTDGNRLYASFGSHGIYCYDLDGKLLWEQDLGDMKTRLGFGEGASPAIHGETLVVPWDQEKNSRIFGLDAATGEVKWETPRDEPTGWATPVVVEAAGRTQAILNGYKRSRSYDLETGEVLWECGGQVSSAIPSTVIVDDLAVCMTGFQKSAVVAIPLDATGDVTDADRVAWKSTKGAPFVPSPLLYDGKLYFVKGNTGILSCLDARTGEPIINQKRLKGIGDVYASPVGAAGRIYVTARDGTTVVISDGDKVEILATNSVGEPVDASPALVGNDVYIRGEQHLFCIGAE</sequence>